<dbReference type="Pfam" id="PF00670">
    <property type="entry name" value="AdoHcyase_NAD"/>
    <property type="match status" value="1"/>
</dbReference>
<comment type="catalytic activity">
    <reaction evidence="6 9">
        <text>S-adenosyl-L-homocysteine + H2O = L-homocysteine + adenosine</text>
        <dbReference type="Rhea" id="RHEA:21708"/>
        <dbReference type="ChEBI" id="CHEBI:15377"/>
        <dbReference type="ChEBI" id="CHEBI:16335"/>
        <dbReference type="ChEBI" id="CHEBI:57856"/>
        <dbReference type="ChEBI" id="CHEBI:58199"/>
        <dbReference type="EC" id="3.13.2.1"/>
    </reaction>
</comment>
<evidence type="ECO:0000256" key="4">
    <source>
        <dbReference type="ARBA" id="ARBA00022801"/>
    </source>
</evidence>
<name>A0A0M4T5X5_9GAMM</name>
<dbReference type="UniPathway" id="UPA00314">
    <property type="reaction ID" value="UER00076"/>
</dbReference>
<dbReference type="STRING" id="45610.AOC03_00345"/>
<comment type="pathway">
    <text evidence="6 9">Amino-acid biosynthesis; L-homocysteine biosynthesis; L-homocysteine from S-adenosyl-L-homocysteine: step 1/1.</text>
</comment>
<keyword evidence="13" id="KW-1185">Reference proteome</keyword>
<dbReference type="Proteomes" id="UP000059847">
    <property type="component" value="Chromosome"/>
</dbReference>
<dbReference type="FunFam" id="3.40.50.1480:FF:000007">
    <property type="entry name" value="Adenosylhomocysteinase"/>
    <property type="match status" value="1"/>
</dbReference>
<dbReference type="SUPFAM" id="SSF52283">
    <property type="entry name" value="Formate/glycerate dehydrogenase catalytic domain-like"/>
    <property type="match status" value="1"/>
</dbReference>
<comment type="function">
    <text evidence="6">May play a key role in the regulation of the intracellular concentration of adenosylhomocysteine.</text>
</comment>
<evidence type="ECO:0000313" key="13">
    <source>
        <dbReference type="Proteomes" id="UP000059847"/>
    </source>
</evidence>
<dbReference type="InterPro" id="IPR015878">
    <property type="entry name" value="Ado_hCys_hydrolase_NAD-bd"/>
</dbReference>
<keyword evidence="2 6" id="KW-0963">Cytoplasm</keyword>
<protein>
    <recommendedName>
        <fullName evidence="6">Adenosylhomocysteinase</fullName>
        <ecNumber evidence="6">3.13.2.1</ecNumber>
    </recommendedName>
    <alternativeName>
        <fullName evidence="6">S-adenosyl-L-homocysteine hydrolase</fullName>
        <shortName evidence="6">AdoHcyase</shortName>
    </alternativeName>
</protein>
<dbReference type="SUPFAM" id="SSF51735">
    <property type="entry name" value="NAD(P)-binding Rossmann-fold domains"/>
    <property type="match status" value="1"/>
</dbReference>
<evidence type="ECO:0000256" key="5">
    <source>
        <dbReference type="ARBA" id="ARBA00023027"/>
    </source>
</evidence>
<dbReference type="EMBL" id="CP012678">
    <property type="protein sequence ID" value="ALF58684.1"/>
    <property type="molecule type" value="Genomic_DNA"/>
</dbReference>
<feature type="binding site" evidence="8">
    <location>
        <position position="387"/>
    </location>
    <ligand>
        <name>NAD(+)</name>
        <dbReference type="ChEBI" id="CHEBI:57540"/>
    </ligand>
</feature>
<dbReference type="AlphaFoldDB" id="A0A0M4T5X5"/>
<dbReference type="InterPro" id="IPR020082">
    <property type="entry name" value="S-Ado-L-homoCys_hydrolase_CS"/>
</dbReference>
<dbReference type="PIRSF" id="PIRSF001109">
    <property type="entry name" value="Ad_hcy_hydrolase"/>
    <property type="match status" value="1"/>
</dbReference>
<feature type="binding site" evidence="6">
    <location>
        <begin position="239"/>
        <end position="244"/>
    </location>
    <ligand>
        <name>NAD(+)</name>
        <dbReference type="ChEBI" id="CHEBI:57540"/>
    </ligand>
</feature>
<dbReference type="SMART" id="SM00996">
    <property type="entry name" value="AdoHcyase"/>
    <property type="match status" value="1"/>
</dbReference>
<feature type="binding site" evidence="6 7">
    <location>
        <position position="70"/>
    </location>
    <ligand>
        <name>substrate</name>
    </ligand>
</feature>
<dbReference type="CDD" id="cd00401">
    <property type="entry name" value="SAHH"/>
    <property type="match status" value="1"/>
</dbReference>
<dbReference type="GO" id="GO:0004013">
    <property type="term" value="F:adenosylhomocysteinase activity"/>
    <property type="evidence" value="ECO:0007669"/>
    <property type="project" value="UniProtKB-UniRule"/>
</dbReference>
<keyword evidence="5 6" id="KW-0520">NAD</keyword>
<feature type="binding site" evidence="8">
    <location>
        <begin position="241"/>
        <end position="246"/>
    </location>
    <ligand>
        <name>NAD(+)</name>
        <dbReference type="ChEBI" id="CHEBI:57540"/>
    </ligand>
</feature>
<evidence type="ECO:0000256" key="2">
    <source>
        <dbReference type="ARBA" id="ARBA00022490"/>
    </source>
</evidence>
<dbReference type="NCBIfam" id="TIGR00936">
    <property type="entry name" value="ahcY"/>
    <property type="match status" value="1"/>
</dbReference>
<dbReference type="GO" id="GO:0071269">
    <property type="term" value="P:L-homocysteine biosynthetic process"/>
    <property type="evidence" value="ECO:0007669"/>
    <property type="project" value="UniProtKB-UniRule"/>
</dbReference>
<sequence length="474" mass="52070">MDAVSKAPSAHTINPAFTDYKVADISLADYGRREITLAEAEMPALMGLRRRYEAAQPLKGAKIVGCIHMTIQTAVLIETLVALGAEVRWTSCNIFSTQDHAAAAIAAAGIPVFAWKGETDAEYEWCLRQQVHVGGEESGKLWDANLILDDGGDLTSLIHNDYAELLDNMHGISEETTTGVHRLIEMLNKGTLKVPAINVNDAVTKSKNDNKYGCRHSLNDAIKRGTDMFLAGRRALVIGYGDVGKGSAQSLRQEGMIVRVSEVDPICAMQACMDGYEVLSPYINGDNTGGAEGINTRLLEDTDMIVTTTGNYHVCDKNMLAALKKGAVVCNIGHFDTEIDTQFMRDNWRWEEVKPQVHQIFRSDDVNDYLILLAEGRLVNLGNATGHPSRVMDGSFANQVLAQMYLFEEKFADLPADKRTENLYVKVLPKKLDEEVAAAMVAGFNGTLTKLTDKQAEYLGVPVEGPFKPDAYKY</sequence>
<feature type="binding site" evidence="6 8">
    <location>
        <begin position="176"/>
        <end position="178"/>
    </location>
    <ligand>
        <name>NAD(+)</name>
        <dbReference type="ChEBI" id="CHEBI:57540"/>
    </ligand>
</feature>
<dbReference type="FunFam" id="3.40.50.1480:FF:000006">
    <property type="entry name" value="Adenosylhomocysteinase"/>
    <property type="match status" value="1"/>
</dbReference>
<feature type="binding site" evidence="6 7">
    <location>
        <position position="150"/>
    </location>
    <ligand>
        <name>substrate</name>
    </ligand>
</feature>
<comment type="subcellular location">
    <subcellularLocation>
        <location evidence="6">Cytoplasm</location>
    </subcellularLocation>
</comment>
<dbReference type="RefSeq" id="WP_062533080.1">
    <property type="nucleotide sequence ID" value="NZ_CP012678.1"/>
</dbReference>
<accession>A0A0M4T5X5</accession>
<evidence type="ECO:0000256" key="6">
    <source>
        <dbReference type="HAMAP-Rule" id="MF_00563"/>
    </source>
</evidence>
<dbReference type="Gene3D" id="3.40.50.720">
    <property type="entry name" value="NAD(P)-binding Rossmann-like Domain"/>
    <property type="match status" value="1"/>
</dbReference>
<dbReference type="PROSITE" id="PS00738">
    <property type="entry name" value="ADOHCYASE_1"/>
    <property type="match status" value="1"/>
</dbReference>
<dbReference type="Gene3D" id="3.40.50.1480">
    <property type="entry name" value="Adenosylhomocysteinase-like"/>
    <property type="match status" value="3"/>
</dbReference>
<dbReference type="EC" id="3.13.2.1" evidence="6"/>
<feature type="binding site" evidence="6 7">
    <location>
        <position position="205"/>
    </location>
    <ligand>
        <name>substrate</name>
    </ligand>
</feature>
<evidence type="ECO:0000256" key="10">
    <source>
        <dbReference type="RuleBase" id="RU004166"/>
    </source>
</evidence>
<dbReference type="OrthoDB" id="9802717at2"/>
<feature type="domain" description="S-adenosyl-L-homocysteine hydrolase NAD binding" evidence="11">
    <location>
        <begin position="210"/>
        <end position="386"/>
    </location>
</feature>
<feature type="binding site" evidence="6 7">
    <location>
        <position position="209"/>
    </location>
    <ligand>
        <name>substrate</name>
    </ligand>
</feature>
<evidence type="ECO:0000256" key="8">
    <source>
        <dbReference type="PIRSR" id="PIRSR001109-2"/>
    </source>
</evidence>
<dbReference type="KEGG" id="pur:AOC03_00345"/>
<dbReference type="InterPro" id="IPR036291">
    <property type="entry name" value="NAD(P)-bd_dom_sf"/>
</dbReference>
<feature type="binding site" evidence="6">
    <location>
        <position position="311"/>
    </location>
    <ligand>
        <name>NAD(+)</name>
        <dbReference type="ChEBI" id="CHEBI:57540"/>
    </ligand>
</feature>
<dbReference type="GO" id="GO:0033353">
    <property type="term" value="P:S-adenosylmethionine cycle"/>
    <property type="evidence" value="ECO:0007669"/>
    <property type="project" value="TreeGrafter"/>
</dbReference>
<feature type="binding site" evidence="6 8">
    <location>
        <begin position="332"/>
        <end position="334"/>
    </location>
    <ligand>
        <name>NAD(+)</name>
        <dbReference type="ChEBI" id="CHEBI:57540"/>
    </ligand>
</feature>
<dbReference type="InterPro" id="IPR000043">
    <property type="entry name" value="Adenosylhomocysteinase-like"/>
</dbReference>
<proteinExistence type="inferred from homology"/>
<gene>
    <name evidence="6" type="primary">ahcY</name>
    <name evidence="12" type="ORF">AOC03_00345</name>
</gene>
<dbReference type="SMART" id="SM00997">
    <property type="entry name" value="AdoHcyase_NAD"/>
    <property type="match status" value="1"/>
</dbReference>
<reference evidence="12 13" key="1">
    <citation type="submission" date="2015-09" db="EMBL/GenBank/DDBJ databases">
        <title>Complete genome of Psychrobacter urativorans R10.10B.</title>
        <authorList>
            <person name="See-Too W.S."/>
            <person name="Chan K.G."/>
        </authorList>
    </citation>
    <scope>NUCLEOTIDE SEQUENCE [LARGE SCALE GENOMIC DNA]</scope>
    <source>
        <strain evidence="12 13">R10.10B</strain>
    </source>
</reference>
<evidence type="ECO:0000256" key="7">
    <source>
        <dbReference type="PIRSR" id="PIRSR001109-1"/>
    </source>
</evidence>
<dbReference type="GO" id="GO:0005829">
    <property type="term" value="C:cytosol"/>
    <property type="evidence" value="ECO:0007669"/>
    <property type="project" value="TreeGrafter"/>
</dbReference>
<comment type="similarity">
    <text evidence="1 6 10">Belongs to the adenosylhomocysteinase family.</text>
</comment>
<dbReference type="PROSITE" id="PS00739">
    <property type="entry name" value="ADOHCYASE_2"/>
    <property type="match status" value="1"/>
</dbReference>
<evidence type="ECO:0000256" key="1">
    <source>
        <dbReference type="ARBA" id="ARBA00007122"/>
    </source>
</evidence>
<feature type="binding site" evidence="6 7">
    <location>
        <position position="175"/>
    </location>
    <ligand>
        <name>substrate</name>
    </ligand>
</feature>
<comment type="cofactor">
    <cofactor evidence="6 8 9">
        <name>NAD(+)</name>
        <dbReference type="ChEBI" id="CHEBI:57540"/>
    </cofactor>
    <text evidence="6 8 9">Binds 1 NAD(+) per subunit.</text>
</comment>
<dbReference type="Pfam" id="PF05221">
    <property type="entry name" value="AdoHcyase"/>
    <property type="match status" value="1"/>
</dbReference>
<evidence type="ECO:0000256" key="3">
    <source>
        <dbReference type="ARBA" id="ARBA00022563"/>
    </source>
</evidence>
<organism evidence="12 13">
    <name type="scientific">Psychrobacter urativorans</name>
    <dbReference type="NCBI Taxonomy" id="45610"/>
    <lineage>
        <taxon>Bacteria</taxon>
        <taxon>Pseudomonadati</taxon>
        <taxon>Pseudomonadota</taxon>
        <taxon>Gammaproteobacteria</taxon>
        <taxon>Moraxellales</taxon>
        <taxon>Moraxellaceae</taxon>
        <taxon>Psychrobacter</taxon>
    </lineage>
</organism>
<keyword evidence="4 6" id="KW-0378">Hydrolase</keyword>
<dbReference type="InterPro" id="IPR042172">
    <property type="entry name" value="Adenosylhomocyst_ase-like_sf"/>
</dbReference>
<dbReference type="PANTHER" id="PTHR23420">
    <property type="entry name" value="ADENOSYLHOMOCYSTEINASE"/>
    <property type="match status" value="1"/>
</dbReference>
<feature type="binding site" evidence="6 8">
    <location>
        <position position="380"/>
    </location>
    <ligand>
        <name>NAD(+)</name>
        <dbReference type="ChEBI" id="CHEBI:57540"/>
    </ligand>
</feature>
<keyword evidence="3 6" id="KW-0554">One-carbon metabolism</keyword>
<dbReference type="GO" id="GO:0006730">
    <property type="term" value="P:one-carbon metabolic process"/>
    <property type="evidence" value="ECO:0007669"/>
    <property type="project" value="UniProtKB-UniRule"/>
</dbReference>
<feature type="binding site" evidence="6">
    <location>
        <position position="210"/>
    </location>
    <ligand>
        <name>NAD(+)</name>
        <dbReference type="ChEBI" id="CHEBI:57540"/>
    </ligand>
</feature>
<feature type="binding site" evidence="6 8">
    <location>
        <position position="262"/>
    </location>
    <ligand>
        <name>NAD(+)</name>
        <dbReference type="ChEBI" id="CHEBI:57540"/>
    </ligand>
</feature>
<evidence type="ECO:0000259" key="11">
    <source>
        <dbReference type="SMART" id="SM00997"/>
    </source>
</evidence>
<evidence type="ECO:0000313" key="12">
    <source>
        <dbReference type="EMBL" id="ALF58684.1"/>
    </source>
</evidence>
<dbReference type="PANTHER" id="PTHR23420:SF0">
    <property type="entry name" value="ADENOSYLHOMOCYSTEINASE"/>
    <property type="match status" value="1"/>
</dbReference>
<dbReference type="HAMAP" id="MF_00563">
    <property type="entry name" value="AdoHcyase"/>
    <property type="match status" value="1"/>
</dbReference>
<evidence type="ECO:0000256" key="9">
    <source>
        <dbReference type="RuleBase" id="RU000548"/>
    </source>
</evidence>
<dbReference type="NCBIfam" id="NF004005">
    <property type="entry name" value="PRK05476.2-3"/>
    <property type="match status" value="1"/>
</dbReference>